<feature type="region of interest" description="Disordered" evidence="1">
    <location>
        <begin position="311"/>
        <end position="377"/>
    </location>
</feature>
<keyword evidence="2" id="KW-0472">Membrane</keyword>
<evidence type="ECO:0000256" key="2">
    <source>
        <dbReference type="SAM" id="Phobius"/>
    </source>
</evidence>
<keyword evidence="6" id="KW-1185">Reference proteome</keyword>
<dbReference type="RefSeq" id="XP_016267608.1">
    <property type="nucleotide sequence ID" value="XM_016400555.1"/>
</dbReference>
<dbReference type="Proteomes" id="UP000053342">
    <property type="component" value="Unassembled WGS sequence"/>
</dbReference>
<proteinExistence type="predicted"/>
<keyword evidence="2" id="KW-1133">Transmembrane helix</keyword>
<keyword evidence="2" id="KW-0812">Transmembrane</keyword>
<feature type="compositionally biased region" description="Polar residues" evidence="1">
    <location>
        <begin position="326"/>
        <end position="339"/>
    </location>
</feature>
<evidence type="ECO:0000256" key="1">
    <source>
        <dbReference type="SAM" id="MobiDB-lite"/>
    </source>
</evidence>
<dbReference type="OrthoDB" id="2537459at2759"/>
<gene>
    <name evidence="5" type="ORF">PV06_00092</name>
</gene>
<dbReference type="STRING" id="215243.A0A0D2CBT0"/>
<dbReference type="SMART" id="SM00321">
    <property type="entry name" value="WSC"/>
    <property type="match status" value="1"/>
</dbReference>
<feature type="transmembrane region" description="Helical" evidence="2">
    <location>
        <begin position="279"/>
        <end position="302"/>
    </location>
</feature>
<dbReference type="VEuPathDB" id="FungiDB:PV06_00092"/>
<evidence type="ECO:0000313" key="5">
    <source>
        <dbReference type="EMBL" id="KIW47392.1"/>
    </source>
</evidence>
<dbReference type="Pfam" id="PF01822">
    <property type="entry name" value="WSC"/>
    <property type="match status" value="1"/>
</dbReference>
<sequence length="420" mass="43427">MLSRSLPDPRWGCFMLYIALIASLLAQAHGLAITYCSPDNNAGSYPRYYNQFMSNGACQDHCQGSYAFAVLQGSYCWCSNYVPADQQSTYDCNEQCPGYPQDWCGSTNAGLYGYYQLSPGVPLGTSGASGSSAAPRTSSVSTSPFESGSPSTSTSDAPATTSSPASSFSSMVTVGSSQSSDEASSVTYDTSRAPLTSSSSYTSFISSSEPTSSSFSASSVDTATDSTTAAPTEVYTSVTTVTGKVSTILVTPTPAVSSDATLGQSATGGGGGGISGGKVAGIVVGAALGVGALIGAAMYVWYRRRQKRNGTISQPESSFIARSGDRSPSNNVPSRQVSQLSSSGLLGTKTPRINTSGIPNGSGPRSAGTGSSGLDRRSLATDQRLNPYALYFHDEGQVSNVSLQDNQDYSRQLRVANPDP</sequence>
<reference evidence="5 6" key="1">
    <citation type="submission" date="2015-01" db="EMBL/GenBank/DDBJ databases">
        <title>The Genome Sequence of Exophiala oligosperma CBS72588.</title>
        <authorList>
            <consortium name="The Broad Institute Genomics Platform"/>
            <person name="Cuomo C."/>
            <person name="de Hoog S."/>
            <person name="Gorbushina A."/>
            <person name="Stielow B."/>
            <person name="Teixiera M."/>
            <person name="Abouelleil A."/>
            <person name="Chapman S.B."/>
            <person name="Priest M."/>
            <person name="Young S.K."/>
            <person name="Wortman J."/>
            <person name="Nusbaum C."/>
            <person name="Birren B."/>
        </authorList>
    </citation>
    <scope>NUCLEOTIDE SEQUENCE [LARGE SCALE GENOMIC DNA]</scope>
    <source>
        <strain evidence="5 6">CBS 72588</strain>
    </source>
</reference>
<dbReference type="PANTHER" id="PTHR36721">
    <property type="entry name" value="PROLINE-RICH FAMILY PROTEIN"/>
    <property type="match status" value="1"/>
</dbReference>
<feature type="compositionally biased region" description="Low complexity" evidence="1">
    <location>
        <begin position="125"/>
        <end position="180"/>
    </location>
</feature>
<organism evidence="5 6">
    <name type="scientific">Exophiala oligosperma</name>
    <dbReference type="NCBI Taxonomy" id="215243"/>
    <lineage>
        <taxon>Eukaryota</taxon>
        <taxon>Fungi</taxon>
        <taxon>Dikarya</taxon>
        <taxon>Ascomycota</taxon>
        <taxon>Pezizomycotina</taxon>
        <taxon>Eurotiomycetes</taxon>
        <taxon>Chaetothyriomycetidae</taxon>
        <taxon>Chaetothyriales</taxon>
        <taxon>Herpotrichiellaceae</taxon>
        <taxon>Exophiala</taxon>
    </lineage>
</organism>
<dbReference type="EMBL" id="KN847332">
    <property type="protein sequence ID" value="KIW47392.1"/>
    <property type="molecule type" value="Genomic_DNA"/>
</dbReference>
<dbReference type="AlphaFoldDB" id="A0A0D2CBT0"/>
<feature type="chain" id="PRO_5002255095" description="WSC domain-containing protein" evidence="3">
    <location>
        <begin position="31"/>
        <end position="420"/>
    </location>
</feature>
<keyword evidence="3" id="KW-0732">Signal</keyword>
<dbReference type="PANTHER" id="PTHR36721:SF1">
    <property type="entry name" value="OS04G0446401 PROTEIN"/>
    <property type="match status" value="1"/>
</dbReference>
<evidence type="ECO:0000259" key="4">
    <source>
        <dbReference type="PROSITE" id="PS51212"/>
    </source>
</evidence>
<protein>
    <recommendedName>
        <fullName evidence="4">WSC domain-containing protein</fullName>
    </recommendedName>
</protein>
<accession>A0A0D2CBT0</accession>
<dbReference type="GeneID" id="27352166"/>
<feature type="compositionally biased region" description="Low complexity" evidence="1">
    <location>
        <begin position="189"/>
        <end position="202"/>
    </location>
</feature>
<evidence type="ECO:0000256" key="3">
    <source>
        <dbReference type="SAM" id="SignalP"/>
    </source>
</evidence>
<feature type="region of interest" description="Disordered" evidence="1">
    <location>
        <begin position="125"/>
        <end position="202"/>
    </location>
</feature>
<feature type="domain" description="WSC" evidence="4">
    <location>
        <begin position="30"/>
        <end position="118"/>
    </location>
</feature>
<dbReference type="InterPro" id="IPR002889">
    <property type="entry name" value="WSC_carb-bd"/>
</dbReference>
<evidence type="ECO:0000313" key="6">
    <source>
        <dbReference type="Proteomes" id="UP000053342"/>
    </source>
</evidence>
<feature type="signal peptide" evidence="3">
    <location>
        <begin position="1"/>
        <end position="30"/>
    </location>
</feature>
<dbReference type="PROSITE" id="PS51212">
    <property type="entry name" value="WSC"/>
    <property type="match status" value="1"/>
</dbReference>
<name>A0A0D2CBT0_9EURO</name>